<dbReference type="Pfam" id="PF03895">
    <property type="entry name" value="YadA_anchor"/>
    <property type="match status" value="1"/>
</dbReference>
<dbReference type="SUPFAM" id="SSF54523">
    <property type="entry name" value="Pili subunits"/>
    <property type="match status" value="1"/>
</dbReference>
<protein>
    <submittedName>
        <fullName evidence="13">YadA-like family protein</fullName>
    </submittedName>
</protein>
<organism evidence="13 14">
    <name type="scientific">Rodentibacter haemolyticus</name>
    <dbReference type="NCBI Taxonomy" id="2778911"/>
    <lineage>
        <taxon>Bacteria</taxon>
        <taxon>Pseudomonadati</taxon>
        <taxon>Pseudomonadota</taxon>
        <taxon>Gammaproteobacteria</taxon>
        <taxon>Pasteurellales</taxon>
        <taxon>Pasteurellaceae</taxon>
        <taxon>Rodentibacter</taxon>
    </lineage>
</organism>
<evidence type="ECO:0000313" key="14">
    <source>
        <dbReference type="Proteomes" id="UP000663069"/>
    </source>
</evidence>
<keyword evidence="7" id="KW-0732">Signal</keyword>
<evidence type="ECO:0000313" key="13">
    <source>
        <dbReference type="EMBL" id="QPB43516.1"/>
    </source>
</evidence>
<keyword evidence="10" id="KW-0998">Cell outer membrane</keyword>
<keyword evidence="14" id="KW-1185">Reference proteome</keyword>
<evidence type="ECO:0000256" key="7">
    <source>
        <dbReference type="ARBA" id="ARBA00022729"/>
    </source>
</evidence>
<keyword evidence="5" id="KW-1134">Transmembrane beta strand</keyword>
<feature type="domain" description="Trimeric autotransporter adhesin YadA-like stalk" evidence="12">
    <location>
        <begin position="301"/>
        <end position="341"/>
    </location>
</feature>
<accession>A0ABX6V2G6</accession>
<reference evidence="13 14" key="1">
    <citation type="submission" date="2020-10" db="EMBL/GenBank/DDBJ databases">
        <title>Genome Sequencing of Rodentibacter spp. strain DSM111151.</title>
        <authorList>
            <person name="Benga L."/>
            <person name="Lautwein T."/>
        </authorList>
    </citation>
    <scope>NUCLEOTIDE SEQUENCE [LARGE SCALE GENOMIC DNA]</scope>
    <source>
        <strain evidence="13 14">DSM 111151</strain>
    </source>
</reference>
<proteinExistence type="inferred from homology"/>
<evidence type="ECO:0000256" key="6">
    <source>
        <dbReference type="ARBA" id="ARBA00022692"/>
    </source>
</evidence>
<dbReference type="EMBL" id="CP063056">
    <property type="protein sequence ID" value="QPB43516.1"/>
    <property type="molecule type" value="Genomic_DNA"/>
</dbReference>
<evidence type="ECO:0000256" key="10">
    <source>
        <dbReference type="ARBA" id="ARBA00023237"/>
    </source>
</evidence>
<dbReference type="InterPro" id="IPR037174">
    <property type="entry name" value="Trimeric_adhesin"/>
</dbReference>
<keyword evidence="9" id="KW-0472">Membrane</keyword>
<name>A0ABX6V2G6_9PAST</name>
<dbReference type="InterPro" id="IPR045584">
    <property type="entry name" value="Pilin-like"/>
</dbReference>
<comment type="similarity">
    <text evidence="3">Belongs to the autotransporter-2 (AT-2) (TC 1.B.40) family.</text>
</comment>
<keyword evidence="6" id="KW-0812">Transmembrane</keyword>
<dbReference type="InterPro" id="IPR005594">
    <property type="entry name" value="YadA_C"/>
</dbReference>
<evidence type="ECO:0000259" key="12">
    <source>
        <dbReference type="Pfam" id="PF05662"/>
    </source>
</evidence>
<dbReference type="InterPro" id="IPR008635">
    <property type="entry name" value="Coiled_stalk_dom"/>
</dbReference>
<evidence type="ECO:0000256" key="8">
    <source>
        <dbReference type="ARBA" id="ARBA00022927"/>
    </source>
</evidence>
<comment type="subcellular location">
    <subcellularLocation>
        <location evidence="2">Cell outer membrane</location>
    </subcellularLocation>
    <subcellularLocation>
        <location evidence="1">Cell surface</location>
    </subcellularLocation>
</comment>
<gene>
    <name evidence="13" type="ORF">IHV77_05395</name>
</gene>
<evidence type="ECO:0000256" key="4">
    <source>
        <dbReference type="ARBA" id="ARBA00022448"/>
    </source>
</evidence>
<evidence type="ECO:0000256" key="3">
    <source>
        <dbReference type="ARBA" id="ARBA00005848"/>
    </source>
</evidence>
<keyword evidence="4" id="KW-0813">Transport</keyword>
<dbReference type="Proteomes" id="UP000663069">
    <property type="component" value="Chromosome"/>
</dbReference>
<evidence type="ECO:0000256" key="2">
    <source>
        <dbReference type="ARBA" id="ARBA00004442"/>
    </source>
</evidence>
<dbReference type="Gene3D" id="3.30.1300.30">
    <property type="entry name" value="GSPII I/J protein-like"/>
    <property type="match status" value="1"/>
</dbReference>
<evidence type="ECO:0000256" key="5">
    <source>
        <dbReference type="ARBA" id="ARBA00022452"/>
    </source>
</evidence>
<keyword evidence="8" id="KW-0653">Protein transport</keyword>
<evidence type="ECO:0000256" key="9">
    <source>
        <dbReference type="ARBA" id="ARBA00023136"/>
    </source>
</evidence>
<dbReference type="Pfam" id="PF05662">
    <property type="entry name" value="YadA_stalk"/>
    <property type="match status" value="1"/>
</dbReference>
<dbReference type="RefSeq" id="WP_194813073.1">
    <property type="nucleotide sequence ID" value="NZ_CP063056.1"/>
</dbReference>
<feature type="domain" description="Trimeric autotransporter adhesin YadA-like C-terminal membrane anchor" evidence="11">
    <location>
        <begin position="352"/>
        <end position="412"/>
    </location>
</feature>
<sequence>MKHNVTAGNQVDFINGQGTTSVVTQEADGKNKVSFDVNVDGKTTDYTEAPVYQKDANGNIVKAPDGKPVQEKNADGTPKTIKQVSVLTGDITPVRDLSDPNAGKVKFDATNGSIATVEQVADAINGSGWKTTDKDGKTVLVNPGATVNYVNGKNTKANVTKNASGGVDVTYDVDVTVPTTSTSVEASGKAQLDNPAEGNAFVNATTMRDTINNVSHTITSVNKPTEQVVANNGVTTKVKAGNTVTYAAGKNLVVRQDGSTMTYGLARDIDINSVQFNGGPTITNTADGDLKVAKADGSAARITNVAAGKAPTDAVNVSQLDDKIGNLNNKINKNNKGNRAGIASVAAMANIPQVYLPGKSGLGVGVGTREGQAALAVGYSRSSDNGKHIIKLSVGVDSQSKSTAAAGYMYQW</sequence>
<dbReference type="Gene3D" id="3.90.1780.10">
    <property type="entry name" value="Trimeric adhesin"/>
    <property type="match status" value="2"/>
</dbReference>
<evidence type="ECO:0000256" key="1">
    <source>
        <dbReference type="ARBA" id="ARBA00004241"/>
    </source>
</evidence>
<evidence type="ECO:0000259" key="11">
    <source>
        <dbReference type="Pfam" id="PF03895"/>
    </source>
</evidence>